<dbReference type="SUPFAM" id="SSF56436">
    <property type="entry name" value="C-type lectin-like"/>
    <property type="match status" value="1"/>
</dbReference>
<dbReference type="Proteomes" id="UP000055590">
    <property type="component" value="Chromosome"/>
</dbReference>
<dbReference type="Gene3D" id="3.90.1580.10">
    <property type="entry name" value="paralog of FGE (formylglycine-generating enzyme)"/>
    <property type="match status" value="1"/>
</dbReference>
<evidence type="ECO:0000259" key="1">
    <source>
        <dbReference type="Pfam" id="PF03781"/>
    </source>
</evidence>
<feature type="domain" description="Sulfatase-modifying factor enzyme-like" evidence="1">
    <location>
        <begin position="16"/>
        <end position="229"/>
    </location>
</feature>
<gene>
    <name evidence="2" type="ORF">AKJ08_0567</name>
</gene>
<dbReference type="KEGG" id="vin:AKJ08_0567"/>
<dbReference type="GO" id="GO:0120147">
    <property type="term" value="F:formylglycine-generating oxidase activity"/>
    <property type="evidence" value="ECO:0007669"/>
    <property type="project" value="TreeGrafter"/>
</dbReference>
<accession>A0A0K1P9I1</accession>
<organism evidence="2 3">
    <name type="scientific">Vulgatibacter incomptus</name>
    <dbReference type="NCBI Taxonomy" id="1391653"/>
    <lineage>
        <taxon>Bacteria</taxon>
        <taxon>Pseudomonadati</taxon>
        <taxon>Myxococcota</taxon>
        <taxon>Myxococcia</taxon>
        <taxon>Myxococcales</taxon>
        <taxon>Cystobacterineae</taxon>
        <taxon>Vulgatibacteraceae</taxon>
        <taxon>Vulgatibacter</taxon>
    </lineage>
</organism>
<evidence type="ECO:0000313" key="2">
    <source>
        <dbReference type="EMBL" id="AKU90180.1"/>
    </source>
</evidence>
<dbReference type="AlphaFoldDB" id="A0A0K1P9I1"/>
<proteinExistence type="predicted"/>
<dbReference type="EMBL" id="CP012332">
    <property type="protein sequence ID" value="AKU90180.1"/>
    <property type="molecule type" value="Genomic_DNA"/>
</dbReference>
<dbReference type="Pfam" id="PF03781">
    <property type="entry name" value="FGE-sulfatase"/>
    <property type="match status" value="1"/>
</dbReference>
<dbReference type="InterPro" id="IPR005532">
    <property type="entry name" value="SUMF_dom"/>
</dbReference>
<reference evidence="2 3" key="1">
    <citation type="submission" date="2015-08" db="EMBL/GenBank/DDBJ databases">
        <authorList>
            <person name="Babu N.S."/>
            <person name="Beckwith C.J."/>
            <person name="Beseler K.G."/>
            <person name="Brison A."/>
            <person name="Carone J.V."/>
            <person name="Caskin T.P."/>
            <person name="Diamond M."/>
            <person name="Durham M.E."/>
            <person name="Foxe J.M."/>
            <person name="Go M."/>
            <person name="Henderson B.A."/>
            <person name="Jones I.B."/>
            <person name="McGettigan J.A."/>
            <person name="Micheletti S.J."/>
            <person name="Nasrallah M.E."/>
            <person name="Ortiz D."/>
            <person name="Piller C.R."/>
            <person name="Privatt S.R."/>
            <person name="Schneider S.L."/>
            <person name="Sharp S."/>
            <person name="Smith T.C."/>
            <person name="Stanton J.D."/>
            <person name="Ullery H.E."/>
            <person name="Wilson R.J."/>
            <person name="Serrano M.G."/>
            <person name="Buck G."/>
            <person name="Lee V."/>
            <person name="Wang Y."/>
            <person name="Carvalho R."/>
            <person name="Voegtly L."/>
            <person name="Shi R."/>
            <person name="Duckworth R."/>
            <person name="Johnson A."/>
            <person name="Loviza R."/>
            <person name="Walstead R."/>
            <person name="Shah Z."/>
            <person name="Kiflezghi M."/>
            <person name="Wade K."/>
            <person name="Ball S.L."/>
            <person name="Bradley K.W."/>
            <person name="Asai D.J."/>
            <person name="Bowman C.A."/>
            <person name="Russell D.A."/>
            <person name="Pope W.H."/>
            <person name="Jacobs-Sera D."/>
            <person name="Hendrix R.W."/>
            <person name="Hatfull G.F."/>
        </authorList>
    </citation>
    <scope>NUCLEOTIDE SEQUENCE [LARGE SCALE GENOMIC DNA]</scope>
    <source>
        <strain evidence="2 3">DSM 27710</strain>
    </source>
</reference>
<dbReference type="PANTHER" id="PTHR23150:SF19">
    <property type="entry name" value="FORMYLGLYCINE-GENERATING ENZYME"/>
    <property type="match status" value="1"/>
</dbReference>
<dbReference type="PANTHER" id="PTHR23150">
    <property type="entry name" value="SULFATASE MODIFYING FACTOR 1, 2"/>
    <property type="match status" value="1"/>
</dbReference>
<dbReference type="PATRIC" id="fig|1391653.3.peg.584"/>
<dbReference type="InterPro" id="IPR016187">
    <property type="entry name" value="CTDL_fold"/>
</dbReference>
<sequence>MGAGLFVPPFPASPSEKKISVEAFELDRTPVTNADFLGFVRDNPTWRRGLTPGLFANPGYLLHWSGPLDLGSDALPDAPVTQVSWFAAKAYCESKGKRLPTESEWEYAASASACRADGRRDPEFVRELQELYAQRGRRVISAVAKSAPNYWGIYDLHGLVWEWVLDYRNTIVGADDRQDGEDAEAMRFCGAKVFAGGGTNDYPAFMRYAFRSSLDGAFTMRNLGFRCAR</sequence>
<dbReference type="STRING" id="1391653.AKJ08_0567"/>
<dbReference type="InterPro" id="IPR051043">
    <property type="entry name" value="Sulfatase_Mod_Factor_Kinase"/>
</dbReference>
<evidence type="ECO:0000313" key="3">
    <source>
        <dbReference type="Proteomes" id="UP000055590"/>
    </source>
</evidence>
<dbReference type="InterPro" id="IPR042095">
    <property type="entry name" value="SUMF_sf"/>
</dbReference>
<keyword evidence="3" id="KW-1185">Reference proteome</keyword>
<protein>
    <submittedName>
        <fullName evidence="2">Putative signal peptide protein</fullName>
    </submittedName>
</protein>
<name>A0A0K1P9I1_9BACT</name>